<accession>A0A1Q5UI02</accession>
<keyword evidence="9" id="KW-0493">Microtubule</keyword>
<evidence type="ECO:0000256" key="9">
    <source>
        <dbReference type="ARBA" id="ARBA00022701"/>
    </source>
</evidence>
<evidence type="ECO:0000256" key="11">
    <source>
        <dbReference type="ARBA" id="ARBA00022838"/>
    </source>
</evidence>
<dbReference type="EMBL" id="MNBE01000251">
    <property type="protein sequence ID" value="OKP12092.1"/>
    <property type="molecule type" value="Genomic_DNA"/>
</dbReference>
<proteinExistence type="inferred from homology"/>
<keyword evidence="11" id="KW-0995">Kinetochore</keyword>
<evidence type="ECO:0000256" key="1">
    <source>
        <dbReference type="ARBA" id="ARBA00004123"/>
    </source>
</evidence>
<dbReference type="GO" id="GO:0072686">
    <property type="term" value="C:mitotic spindle"/>
    <property type="evidence" value="ECO:0007669"/>
    <property type="project" value="InterPro"/>
</dbReference>
<evidence type="ECO:0000256" key="6">
    <source>
        <dbReference type="ARBA" id="ARBA00022454"/>
    </source>
</evidence>
<keyword evidence="13" id="KW-0539">Nucleus</keyword>
<evidence type="ECO:0000256" key="10">
    <source>
        <dbReference type="ARBA" id="ARBA00022776"/>
    </source>
</evidence>
<dbReference type="Pfam" id="PF08649">
    <property type="entry name" value="DASH_Dad1"/>
    <property type="match status" value="1"/>
</dbReference>
<dbReference type="OrthoDB" id="5566853at2759"/>
<keyword evidence="15" id="KW-0137">Centromere</keyword>
<evidence type="ECO:0000256" key="12">
    <source>
        <dbReference type="ARBA" id="ARBA00023212"/>
    </source>
</evidence>
<evidence type="ECO:0000256" key="15">
    <source>
        <dbReference type="ARBA" id="ARBA00023328"/>
    </source>
</evidence>
<keyword evidence="14" id="KW-0131">Cell cycle</keyword>
<keyword evidence="20" id="KW-1185">Reference proteome</keyword>
<reference evidence="19 20" key="1">
    <citation type="submission" date="2016-10" db="EMBL/GenBank/DDBJ databases">
        <title>Genome sequence of the ascomycete fungus Penicillium subrubescens.</title>
        <authorList>
            <person name="De Vries R.P."/>
            <person name="Peng M."/>
            <person name="Dilokpimol A."/>
            <person name="Hilden K."/>
            <person name="Makela M.R."/>
            <person name="Grigoriev I."/>
            <person name="Riley R."/>
            <person name="Granchi Z."/>
        </authorList>
    </citation>
    <scope>NUCLEOTIDE SEQUENCE [LARGE SCALE GENOMIC DNA]</scope>
    <source>
        <strain evidence="19 20">CBS 132785</strain>
    </source>
</reference>
<evidence type="ECO:0000256" key="13">
    <source>
        <dbReference type="ARBA" id="ARBA00023242"/>
    </source>
</evidence>
<dbReference type="PANTHER" id="PTHR28025">
    <property type="entry name" value="DASH COMPLEX SUBUNIT DAD1"/>
    <property type="match status" value="1"/>
</dbReference>
<dbReference type="InterPro" id="IPR013958">
    <property type="entry name" value="DASH_Dad1"/>
</dbReference>
<dbReference type="GO" id="GO:0051010">
    <property type="term" value="F:microtubule plus-end binding"/>
    <property type="evidence" value="ECO:0007669"/>
    <property type="project" value="TreeGrafter"/>
</dbReference>
<dbReference type="GO" id="GO:0051301">
    <property type="term" value="P:cell division"/>
    <property type="evidence" value="ECO:0007669"/>
    <property type="project" value="UniProtKB-KW"/>
</dbReference>
<organism evidence="19 20">
    <name type="scientific">Penicillium subrubescens</name>
    <dbReference type="NCBI Taxonomy" id="1316194"/>
    <lineage>
        <taxon>Eukaryota</taxon>
        <taxon>Fungi</taxon>
        <taxon>Dikarya</taxon>
        <taxon>Ascomycota</taxon>
        <taxon>Pezizomycotina</taxon>
        <taxon>Eurotiomycetes</taxon>
        <taxon>Eurotiomycetidae</taxon>
        <taxon>Eurotiales</taxon>
        <taxon>Aspergillaceae</taxon>
        <taxon>Penicillium</taxon>
    </lineage>
</organism>
<evidence type="ECO:0000313" key="19">
    <source>
        <dbReference type="EMBL" id="OKP12092.1"/>
    </source>
</evidence>
<dbReference type="GO" id="GO:0042729">
    <property type="term" value="C:DASH complex"/>
    <property type="evidence" value="ECO:0007669"/>
    <property type="project" value="InterPro"/>
</dbReference>
<dbReference type="GO" id="GO:0044732">
    <property type="term" value="C:mitotic spindle pole body"/>
    <property type="evidence" value="ECO:0007669"/>
    <property type="project" value="TreeGrafter"/>
</dbReference>
<keyword evidence="7" id="KW-0963">Cytoplasm</keyword>
<evidence type="ECO:0000256" key="17">
    <source>
        <dbReference type="SAM" id="Coils"/>
    </source>
</evidence>
<evidence type="ECO:0000256" key="7">
    <source>
        <dbReference type="ARBA" id="ARBA00022490"/>
    </source>
</evidence>
<evidence type="ECO:0000256" key="16">
    <source>
        <dbReference type="ARBA" id="ARBA00030566"/>
    </source>
</evidence>
<evidence type="ECO:0000256" key="3">
    <source>
        <dbReference type="ARBA" id="ARBA00004629"/>
    </source>
</evidence>
<comment type="caution">
    <text evidence="19">The sequence shown here is derived from an EMBL/GenBank/DDBJ whole genome shotgun (WGS) entry which is preliminary data.</text>
</comment>
<sequence>MAWLNSTPGSGGRAASPTVFEQQREELVREIAASMEQVLQNINRLNRNLESIITVGNEFSSVEALWSQFENFMGRPEEELEEAAQGKRTVSGESEGRGNAGTQQEGEDDSRLSQ</sequence>
<feature type="region of interest" description="Disordered" evidence="18">
    <location>
        <begin position="78"/>
        <end position="114"/>
    </location>
</feature>
<keyword evidence="8" id="KW-0132">Cell division</keyword>
<protein>
    <recommendedName>
        <fullName evidence="5">DASH complex subunit DAD1</fullName>
    </recommendedName>
    <alternativeName>
        <fullName evidence="16">Outer kinetochore protein DAD1</fullName>
    </alternativeName>
</protein>
<evidence type="ECO:0000256" key="18">
    <source>
        <dbReference type="SAM" id="MobiDB-lite"/>
    </source>
</evidence>
<keyword evidence="6" id="KW-0158">Chromosome</keyword>
<evidence type="ECO:0000256" key="2">
    <source>
        <dbReference type="ARBA" id="ARBA00004186"/>
    </source>
</evidence>
<evidence type="ECO:0000256" key="8">
    <source>
        <dbReference type="ARBA" id="ARBA00022618"/>
    </source>
</evidence>
<dbReference type="GO" id="GO:0005876">
    <property type="term" value="C:spindle microtubule"/>
    <property type="evidence" value="ECO:0007669"/>
    <property type="project" value="TreeGrafter"/>
</dbReference>
<dbReference type="AlphaFoldDB" id="A0A1Q5UI02"/>
<comment type="subcellular location">
    <subcellularLocation>
        <location evidence="3">Chromosome</location>
        <location evidence="3">Centromere</location>
        <location evidence="3">Kinetochore</location>
    </subcellularLocation>
    <subcellularLocation>
        <location evidence="2">Cytoplasm</location>
        <location evidence="2">Cytoskeleton</location>
        <location evidence="2">Spindle</location>
    </subcellularLocation>
    <subcellularLocation>
        <location evidence="1">Nucleus</location>
    </subcellularLocation>
</comment>
<evidence type="ECO:0000313" key="20">
    <source>
        <dbReference type="Proteomes" id="UP000186955"/>
    </source>
</evidence>
<evidence type="ECO:0000256" key="4">
    <source>
        <dbReference type="ARBA" id="ARBA00010146"/>
    </source>
</evidence>
<dbReference type="Proteomes" id="UP000186955">
    <property type="component" value="Unassembled WGS sequence"/>
</dbReference>
<evidence type="ECO:0000256" key="14">
    <source>
        <dbReference type="ARBA" id="ARBA00023306"/>
    </source>
</evidence>
<dbReference type="PANTHER" id="PTHR28025:SF1">
    <property type="entry name" value="DASH COMPLEX SUBUNIT DAD1"/>
    <property type="match status" value="1"/>
</dbReference>
<keyword evidence="17" id="KW-0175">Coiled coil</keyword>
<gene>
    <name evidence="19" type="ORF">PENSUB_2450</name>
</gene>
<keyword evidence="10" id="KW-0498">Mitosis</keyword>
<feature type="coiled-coil region" evidence="17">
    <location>
        <begin position="28"/>
        <end position="55"/>
    </location>
</feature>
<comment type="similarity">
    <text evidence="4">Belongs to the DASH complex DAD1 family.</text>
</comment>
<evidence type="ECO:0000256" key="5">
    <source>
        <dbReference type="ARBA" id="ARBA00020261"/>
    </source>
</evidence>
<keyword evidence="12" id="KW-0206">Cytoskeleton</keyword>
<name>A0A1Q5UI02_9EURO</name>